<keyword evidence="1" id="KW-0472">Membrane</keyword>
<sequence length="240" mass="25803">MTTAVGDEIAVSSPRRVAPFWHTAVLVAFFVALAVAGAFYQRAATAPSARPPSHPPLAPLYLSLIAAEWGLFLYVARAGLSRTGTRSRDLIGGRWSGRSEILRDLGLALALWGVWTIAGMAWSRWLSHDHPASIRQLLPRGGLEALLWVTLSVSAGICEEFVFRGYFLRQFEALSGSRPIAVVAQAVLFGISHGYQGVAACAHIAAYGILFGWVAVWRGSLRPGMIAHAWTDIAAGLLGI</sequence>
<keyword evidence="3" id="KW-0482">Metalloprotease</keyword>
<dbReference type="AlphaFoldDB" id="A0A538SAB2"/>
<reference evidence="3 4" key="1">
    <citation type="journal article" date="2019" name="Nat. Microbiol.">
        <title>Mediterranean grassland soil C-N compound turnover is dependent on rainfall and depth, and is mediated by genomically divergent microorganisms.</title>
        <authorList>
            <person name="Diamond S."/>
            <person name="Andeer P.F."/>
            <person name="Li Z."/>
            <person name="Crits-Christoph A."/>
            <person name="Burstein D."/>
            <person name="Anantharaman K."/>
            <person name="Lane K.R."/>
            <person name="Thomas B.C."/>
            <person name="Pan C."/>
            <person name="Northen T.R."/>
            <person name="Banfield J.F."/>
        </authorList>
    </citation>
    <scope>NUCLEOTIDE SEQUENCE [LARGE SCALE GENOMIC DNA]</scope>
    <source>
        <strain evidence="3">WS_2</strain>
    </source>
</reference>
<feature type="domain" description="CAAX prenyl protease 2/Lysostaphin resistance protein A-like" evidence="2">
    <location>
        <begin position="145"/>
        <end position="233"/>
    </location>
</feature>
<dbReference type="GO" id="GO:0080120">
    <property type="term" value="P:CAAX-box protein maturation"/>
    <property type="evidence" value="ECO:0007669"/>
    <property type="project" value="UniProtKB-ARBA"/>
</dbReference>
<keyword evidence="1" id="KW-0812">Transmembrane</keyword>
<evidence type="ECO:0000256" key="1">
    <source>
        <dbReference type="SAM" id="Phobius"/>
    </source>
</evidence>
<keyword evidence="3" id="KW-0645">Protease</keyword>
<dbReference type="Pfam" id="PF02517">
    <property type="entry name" value="Rce1-like"/>
    <property type="match status" value="1"/>
</dbReference>
<proteinExistence type="predicted"/>
<dbReference type="GO" id="GO:0004175">
    <property type="term" value="F:endopeptidase activity"/>
    <property type="evidence" value="ECO:0007669"/>
    <property type="project" value="UniProtKB-ARBA"/>
</dbReference>
<dbReference type="Proteomes" id="UP000317716">
    <property type="component" value="Unassembled WGS sequence"/>
</dbReference>
<dbReference type="GO" id="GO:0008237">
    <property type="term" value="F:metallopeptidase activity"/>
    <property type="evidence" value="ECO:0007669"/>
    <property type="project" value="UniProtKB-KW"/>
</dbReference>
<evidence type="ECO:0000259" key="2">
    <source>
        <dbReference type="Pfam" id="PF02517"/>
    </source>
</evidence>
<feature type="transmembrane region" description="Helical" evidence="1">
    <location>
        <begin position="197"/>
        <end position="216"/>
    </location>
</feature>
<dbReference type="GO" id="GO:0006508">
    <property type="term" value="P:proteolysis"/>
    <property type="evidence" value="ECO:0007669"/>
    <property type="project" value="UniProtKB-KW"/>
</dbReference>
<name>A0A538SAB2_UNCEI</name>
<feature type="transmembrane region" description="Helical" evidence="1">
    <location>
        <begin position="60"/>
        <end position="80"/>
    </location>
</feature>
<protein>
    <submittedName>
        <fullName evidence="3">CPBP family intramembrane metalloprotease</fullName>
    </submittedName>
</protein>
<feature type="transmembrane region" description="Helical" evidence="1">
    <location>
        <begin position="20"/>
        <end position="40"/>
    </location>
</feature>
<dbReference type="InterPro" id="IPR003675">
    <property type="entry name" value="Rce1/LyrA-like_dom"/>
</dbReference>
<dbReference type="EMBL" id="VBOS01000486">
    <property type="protein sequence ID" value="TMQ48321.1"/>
    <property type="molecule type" value="Genomic_DNA"/>
</dbReference>
<comment type="caution">
    <text evidence="3">The sequence shown here is derived from an EMBL/GenBank/DDBJ whole genome shotgun (WGS) entry which is preliminary data.</text>
</comment>
<organism evidence="3 4">
    <name type="scientific">Eiseniibacteriota bacterium</name>
    <dbReference type="NCBI Taxonomy" id="2212470"/>
    <lineage>
        <taxon>Bacteria</taxon>
        <taxon>Candidatus Eiseniibacteriota</taxon>
    </lineage>
</organism>
<evidence type="ECO:0000313" key="4">
    <source>
        <dbReference type="Proteomes" id="UP000317716"/>
    </source>
</evidence>
<keyword evidence="1" id="KW-1133">Transmembrane helix</keyword>
<accession>A0A538SAB2</accession>
<gene>
    <name evidence="3" type="ORF">E6K72_13195</name>
</gene>
<evidence type="ECO:0000313" key="3">
    <source>
        <dbReference type="EMBL" id="TMQ48321.1"/>
    </source>
</evidence>
<keyword evidence="3" id="KW-0378">Hydrolase</keyword>
<feature type="transmembrane region" description="Helical" evidence="1">
    <location>
        <begin position="101"/>
        <end position="125"/>
    </location>
</feature>